<dbReference type="EMBL" id="BARS01037657">
    <property type="protein sequence ID" value="GAG14713.1"/>
    <property type="molecule type" value="Genomic_DNA"/>
</dbReference>
<proteinExistence type="predicted"/>
<keyword evidence="2" id="KW-0802">TPR repeat</keyword>
<organism evidence="3">
    <name type="scientific">marine sediment metagenome</name>
    <dbReference type="NCBI Taxonomy" id="412755"/>
    <lineage>
        <taxon>unclassified sequences</taxon>
        <taxon>metagenomes</taxon>
        <taxon>ecological metagenomes</taxon>
    </lineage>
</organism>
<feature type="non-terminal residue" evidence="3">
    <location>
        <position position="1"/>
    </location>
</feature>
<dbReference type="InterPro" id="IPR013105">
    <property type="entry name" value="TPR_2"/>
</dbReference>
<dbReference type="PROSITE" id="PS50005">
    <property type="entry name" value="TPR"/>
    <property type="match status" value="1"/>
</dbReference>
<evidence type="ECO:0000256" key="1">
    <source>
        <dbReference type="ARBA" id="ARBA00022737"/>
    </source>
</evidence>
<evidence type="ECO:0000256" key="2">
    <source>
        <dbReference type="ARBA" id="ARBA00022803"/>
    </source>
</evidence>
<sequence length="73" mass="8553">EFALEMAIQLNPDLAIAYARRGSIYYRLGDVQRATINWNLALKLDPEYDDVRNILRMLKEDRNRVKATSLKIE</sequence>
<dbReference type="InterPro" id="IPR011990">
    <property type="entry name" value="TPR-like_helical_dom_sf"/>
</dbReference>
<dbReference type="SMART" id="SM00028">
    <property type="entry name" value="TPR"/>
    <property type="match status" value="1"/>
</dbReference>
<evidence type="ECO:0000313" key="3">
    <source>
        <dbReference type="EMBL" id="GAG14713.1"/>
    </source>
</evidence>
<dbReference type="InterPro" id="IPR019734">
    <property type="entry name" value="TPR_rpt"/>
</dbReference>
<reference evidence="3" key="1">
    <citation type="journal article" date="2014" name="Front. Microbiol.">
        <title>High frequency of phylogenetically diverse reductive dehalogenase-homologous genes in deep subseafloor sedimentary metagenomes.</title>
        <authorList>
            <person name="Kawai M."/>
            <person name="Futagami T."/>
            <person name="Toyoda A."/>
            <person name="Takaki Y."/>
            <person name="Nishi S."/>
            <person name="Hori S."/>
            <person name="Arai W."/>
            <person name="Tsubouchi T."/>
            <person name="Morono Y."/>
            <person name="Uchiyama I."/>
            <person name="Ito T."/>
            <person name="Fujiyama A."/>
            <person name="Inagaki F."/>
            <person name="Takami H."/>
        </authorList>
    </citation>
    <scope>NUCLEOTIDE SEQUENCE</scope>
    <source>
        <strain evidence="3">Expedition CK06-06</strain>
    </source>
</reference>
<name>X0VQG0_9ZZZZ</name>
<dbReference type="Gene3D" id="1.25.40.10">
    <property type="entry name" value="Tetratricopeptide repeat domain"/>
    <property type="match status" value="1"/>
</dbReference>
<dbReference type="SUPFAM" id="SSF48452">
    <property type="entry name" value="TPR-like"/>
    <property type="match status" value="1"/>
</dbReference>
<comment type="caution">
    <text evidence="3">The sequence shown here is derived from an EMBL/GenBank/DDBJ whole genome shotgun (WGS) entry which is preliminary data.</text>
</comment>
<protein>
    <submittedName>
        <fullName evidence="3">Uncharacterized protein</fullName>
    </submittedName>
</protein>
<gene>
    <name evidence="3" type="ORF">S01H1_57716</name>
</gene>
<dbReference type="AlphaFoldDB" id="X0VQG0"/>
<dbReference type="Pfam" id="PF07719">
    <property type="entry name" value="TPR_2"/>
    <property type="match status" value="1"/>
</dbReference>
<accession>X0VQG0</accession>
<keyword evidence="1" id="KW-0677">Repeat</keyword>